<keyword evidence="6" id="KW-0630">Potassium</keyword>
<keyword evidence="4" id="KW-0633">Potassium transport</keyword>
<keyword evidence="9 10" id="KW-0472">Membrane</keyword>
<evidence type="ECO:0000256" key="7">
    <source>
        <dbReference type="ARBA" id="ARBA00022989"/>
    </source>
</evidence>
<dbReference type="PANTHER" id="PTHR32024">
    <property type="entry name" value="TRK SYSTEM POTASSIUM UPTAKE PROTEIN TRKG-RELATED"/>
    <property type="match status" value="1"/>
</dbReference>
<feature type="transmembrane region" description="Helical" evidence="10">
    <location>
        <begin position="6"/>
        <end position="24"/>
    </location>
</feature>
<evidence type="ECO:0000256" key="1">
    <source>
        <dbReference type="ARBA" id="ARBA00004651"/>
    </source>
</evidence>
<keyword evidence="12" id="KW-1185">Reference proteome</keyword>
<dbReference type="Pfam" id="PF02386">
    <property type="entry name" value="TrkH"/>
    <property type="match status" value="1"/>
</dbReference>
<feature type="transmembrane region" description="Helical" evidence="10">
    <location>
        <begin position="402"/>
        <end position="426"/>
    </location>
</feature>
<accession>A0ABY5ANH5</accession>
<keyword evidence="7 10" id="KW-1133">Transmembrane helix</keyword>
<keyword evidence="8" id="KW-0406">Ion transport</keyword>
<dbReference type="InterPro" id="IPR004772">
    <property type="entry name" value="TrkH"/>
</dbReference>
<evidence type="ECO:0000256" key="10">
    <source>
        <dbReference type="SAM" id="Phobius"/>
    </source>
</evidence>
<evidence type="ECO:0000256" key="5">
    <source>
        <dbReference type="ARBA" id="ARBA00022692"/>
    </source>
</evidence>
<feature type="transmembrane region" description="Helical" evidence="10">
    <location>
        <begin position="348"/>
        <end position="369"/>
    </location>
</feature>
<keyword evidence="3" id="KW-1003">Cell membrane</keyword>
<dbReference type="RefSeq" id="WP_252662778.1">
    <property type="nucleotide sequence ID" value="NZ_CP098611.1"/>
</dbReference>
<organism evidence="11 12">
    <name type="scientific">Phormidium yuhuli AB48</name>
    <dbReference type="NCBI Taxonomy" id="2940671"/>
    <lineage>
        <taxon>Bacteria</taxon>
        <taxon>Bacillati</taxon>
        <taxon>Cyanobacteriota</taxon>
        <taxon>Cyanophyceae</taxon>
        <taxon>Oscillatoriophycideae</taxon>
        <taxon>Oscillatoriales</taxon>
        <taxon>Oscillatoriaceae</taxon>
        <taxon>Phormidium</taxon>
        <taxon>Phormidium yuhuli</taxon>
    </lineage>
</organism>
<feature type="transmembrane region" description="Helical" evidence="10">
    <location>
        <begin position="375"/>
        <end position="395"/>
    </location>
</feature>
<evidence type="ECO:0000256" key="9">
    <source>
        <dbReference type="ARBA" id="ARBA00023136"/>
    </source>
</evidence>
<keyword evidence="5 10" id="KW-0812">Transmembrane</keyword>
<name>A0ABY5ANH5_9CYAN</name>
<dbReference type="NCBIfam" id="TIGR00933">
    <property type="entry name" value="2a38"/>
    <property type="match status" value="1"/>
</dbReference>
<evidence type="ECO:0000256" key="4">
    <source>
        <dbReference type="ARBA" id="ARBA00022538"/>
    </source>
</evidence>
<feature type="transmembrane region" description="Helical" evidence="10">
    <location>
        <begin position="122"/>
        <end position="142"/>
    </location>
</feature>
<protein>
    <submittedName>
        <fullName evidence="11">TrkH family potassium uptake protein</fullName>
    </submittedName>
</protein>
<evidence type="ECO:0000313" key="11">
    <source>
        <dbReference type="EMBL" id="USR90754.1"/>
    </source>
</evidence>
<sequence length="444" mass="48267">MTVARTICSGFLGVITVGTLLLMLPISLADGSWNSWVTALFTATSATCVTGLIVVDTGSYYSFWGQLTILALIQVGGLGYMTANTFLLILLGRRSKVRYRIALQDSLDSAGLSSVSQLLKSIVGLTLLLELTGIFALMTLFVPEFGWTKGLWQSIFHSISAFNNAGFSLFEDSLMRYVNVFPVTIMITLLIILGGIGYQVMMEVFFWWQSRFKKNEKRFRFSLHVKVVTSTTALLLILGFLGFFASELYNPETLLPLSWGNKLQAAWFQSVTTRTAGFNTIDIGQMTTAGLFLTIALMFIGSSPGSTGGGIKTTTFRVLLTCTKSVLQGRENVVIYERRVPIELIMKAVGVAVGSIMIISASTMILAISEPNLQFINIFFETISAFATVGLSTGITSSFSTFGALVITVLMYAGRVGILILMAALLGDPKPSALEYPDEDLLVG</sequence>
<comment type="subcellular location">
    <subcellularLocation>
        <location evidence="1">Cell membrane</location>
        <topology evidence="1">Multi-pass membrane protein</topology>
    </subcellularLocation>
</comment>
<feature type="transmembrane region" description="Helical" evidence="10">
    <location>
        <begin position="283"/>
        <end position="302"/>
    </location>
</feature>
<dbReference type="PANTHER" id="PTHR32024:SF1">
    <property type="entry name" value="KTR SYSTEM POTASSIUM UPTAKE PROTEIN B"/>
    <property type="match status" value="1"/>
</dbReference>
<evidence type="ECO:0000256" key="6">
    <source>
        <dbReference type="ARBA" id="ARBA00022958"/>
    </source>
</evidence>
<dbReference type="InterPro" id="IPR003445">
    <property type="entry name" value="Cat_transpt"/>
</dbReference>
<dbReference type="EMBL" id="CP098611">
    <property type="protein sequence ID" value="USR90754.1"/>
    <property type="molecule type" value="Genomic_DNA"/>
</dbReference>
<gene>
    <name evidence="11" type="ORF">NEA10_18330</name>
</gene>
<feature type="transmembrane region" description="Helical" evidence="10">
    <location>
        <begin position="180"/>
        <end position="202"/>
    </location>
</feature>
<dbReference type="Proteomes" id="UP001056708">
    <property type="component" value="Chromosome"/>
</dbReference>
<evidence type="ECO:0000256" key="3">
    <source>
        <dbReference type="ARBA" id="ARBA00022475"/>
    </source>
</evidence>
<proteinExistence type="predicted"/>
<feature type="transmembrane region" description="Helical" evidence="10">
    <location>
        <begin position="67"/>
        <end position="91"/>
    </location>
</feature>
<reference evidence="11" key="1">
    <citation type="submission" date="2022-06" db="EMBL/GenBank/DDBJ databases">
        <title>Genome sequence of Phormidium yuhuli AB48 isolated from an industrial photobioreactor environment.</title>
        <authorList>
            <person name="Qiu Y."/>
            <person name="Noonan A.J.C."/>
            <person name="Dofher K."/>
            <person name="Koch M."/>
            <person name="Kieft B."/>
            <person name="Lin X."/>
            <person name="Ziels R.M."/>
            <person name="Hallam S.J."/>
        </authorList>
    </citation>
    <scope>NUCLEOTIDE SEQUENCE</scope>
    <source>
        <strain evidence="11">AB48</strain>
    </source>
</reference>
<keyword evidence="2" id="KW-0813">Transport</keyword>
<evidence type="ECO:0000313" key="12">
    <source>
        <dbReference type="Proteomes" id="UP001056708"/>
    </source>
</evidence>
<evidence type="ECO:0000256" key="8">
    <source>
        <dbReference type="ARBA" id="ARBA00023065"/>
    </source>
</evidence>
<evidence type="ECO:0000256" key="2">
    <source>
        <dbReference type="ARBA" id="ARBA00022448"/>
    </source>
</evidence>
<feature type="transmembrane region" description="Helical" evidence="10">
    <location>
        <begin position="223"/>
        <end position="245"/>
    </location>
</feature>